<comment type="caution">
    <text evidence="1">The sequence shown here is derived from an EMBL/GenBank/DDBJ whole genome shotgun (WGS) entry which is preliminary data.</text>
</comment>
<protein>
    <submittedName>
        <fullName evidence="1">Uncharacterized protein</fullName>
    </submittedName>
</protein>
<proteinExistence type="predicted"/>
<dbReference type="EMBL" id="CAJOBH010010268">
    <property type="protein sequence ID" value="CAF4155891.1"/>
    <property type="molecule type" value="Genomic_DNA"/>
</dbReference>
<dbReference type="Proteomes" id="UP000681967">
    <property type="component" value="Unassembled WGS sequence"/>
</dbReference>
<evidence type="ECO:0000313" key="1">
    <source>
        <dbReference type="EMBL" id="CAF4155891.1"/>
    </source>
</evidence>
<name>A0A8S2RES2_9BILA</name>
<accession>A0A8S2RES2</accession>
<sequence>MSRHESIFYDAPEVLSVLLLNEDKDEIEKMPPLVMSR</sequence>
<feature type="non-terminal residue" evidence="1">
    <location>
        <position position="1"/>
    </location>
</feature>
<evidence type="ECO:0000313" key="2">
    <source>
        <dbReference type="Proteomes" id="UP000681967"/>
    </source>
</evidence>
<reference evidence="1" key="1">
    <citation type="submission" date="2021-02" db="EMBL/GenBank/DDBJ databases">
        <authorList>
            <person name="Nowell W R."/>
        </authorList>
    </citation>
    <scope>NUCLEOTIDE SEQUENCE</scope>
</reference>
<dbReference type="AlphaFoldDB" id="A0A8S2RES2"/>
<organism evidence="1 2">
    <name type="scientific">Rotaria magnacalcarata</name>
    <dbReference type="NCBI Taxonomy" id="392030"/>
    <lineage>
        <taxon>Eukaryota</taxon>
        <taxon>Metazoa</taxon>
        <taxon>Spiralia</taxon>
        <taxon>Gnathifera</taxon>
        <taxon>Rotifera</taxon>
        <taxon>Eurotatoria</taxon>
        <taxon>Bdelloidea</taxon>
        <taxon>Philodinida</taxon>
        <taxon>Philodinidae</taxon>
        <taxon>Rotaria</taxon>
    </lineage>
</organism>
<gene>
    <name evidence="1" type="ORF">BYL167_LOCUS21774</name>
</gene>